<feature type="non-terminal residue" evidence="2">
    <location>
        <position position="360"/>
    </location>
</feature>
<gene>
    <name evidence="2" type="ORF">Ctob_010612</name>
</gene>
<dbReference type="PROSITE" id="PS00018">
    <property type="entry name" value="EF_HAND_1"/>
    <property type="match status" value="1"/>
</dbReference>
<dbReference type="InterPro" id="IPR018247">
    <property type="entry name" value="EF_Hand_1_Ca_BS"/>
</dbReference>
<feature type="compositionally biased region" description="Basic and acidic residues" evidence="1">
    <location>
        <begin position="121"/>
        <end position="133"/>
    </location>
</feature>
<sequence length="360" mass="38555">MLIASLIIRCELTSGAAWTKLFGLPEIVMLKELHQRAPVLLKNTIMSVDVMADASEQVLSVLFTCFSGGAIIHELGLGEAEVGDRLQILLYALAIISTTVAILYTAEGCEIALGAALGPESRGESEGESRDEMMNGTWGGEGEDAADRDAVAGEGGAVAGGDGVGAVVSTIAADRGAVAGMTWWATCLMGAHQIVDQIYKYRLRTERYDVIAPQGFVDEGLTELTPKQRSSAARLEFVNTVGEIYKNAIATEVSKGSALEMSATSRLQPHQDDTEKAAFQHMLQRHVDLRLLTRAPTMAPLAPKKWLRQNKVHAIDMDGDGKISAAELKAAKAATKAGMEVMAKILPHELPALYDDFTSE</sequence>
<comment type="caution">
    <text evidence="2">The sequence shown here is derived from an EMBL/GenBank/DDBJ whole genome shotgun (WGS) entry which is preliminary data.</text>
</comment>
<reference evidence="3" key="1">
    <citation type="journal article" date="2015" name="PLoS Genet.">
        <title>Genome Sequence and Transcriptome Analyses of Chrysochromulina tobin: Metabolic Tools for Enhanced Algal Fitness in the Prominent Order Prymnesiales (Haptophyceae).</title>
        <authorList>
            <person name="Hovde B.T."/>
            <person name="Deodato C.R."/>
            <person name="Hunsperger H.M."/>
            <person name="Ryken S.A."/>
            <person name="Yost W."/>
            <person name="Jha R.K."/>
            <person name="Patterson J."/>
            <person name="Monnat R.J. Jr."/>
            <person name="Barlow S.B."/>
            <person name="Starkenburg S.R."/>
            <person name="Cattolico R.A."/>
        </authorList>
    </citation>
    <scope>NUCLEOTIDE SEQUENCE</scope>
    <source>
        <strain evidence="3">CCMP291</strain>
    </source>
</reference>
<evidence type="ECO:0000313" key="3">
    <source>
        <dbReference type="Proteomes" id="UP000037460"/>
    </source>
</evidence>
<organism evidence="2 3">
    <name type="scientific">Chrysochromulina tobinii</name>
    <dbReference type="NCBI Taxonomy" id="1460289"/>
    <lineage>
        <taxon>Eukaryota</taxon>
        <taxon>Haptista</taxon>
        <taxon>Haptophyta</taxon>
        <taxon>Prymnesiophyceae</taxon>
        <taxon>Prymnesiales</taxon>
        <taxon>Chrysochromulinaceae</taxon>
        <taxon>Chrysochromulina</taxon>
    </lineage>
</organism>
<accession>A0A0M0K6A4</accession>
<protein>
    <recommendedName>
        <fullName evidence="4">EF-hand domain-containing protein</fullName>
    </recommendedName>
</protein>
<name>A0A0M0K6A4_9EUKA</name>
<dbReference type="Proteomes" id="UP000037460">
    <property type="component" value="Unassembled WGS sequence"/>
</dbReference>
<dbReference type="EMBL" id="JWZX01001256">
    <property type="protein sequence ID" value="KOO34334.1"/>
    <property type="molecule type" value="Genomic_DNA"/>
</dbReference>
<evidence type="ECO:0000313" key="2">
    <source>
        <dbReference type="EMBL" id="KOO34334.1"/>
    </source>
</evidence>
<feature type="region of interest" description="Disordered" evidence="1">
    <location>
        <begin position="119"/>
        <end position="141"/>
    </location>
</feature>
<evidence type="ECO:0000256" key="1">
    <source>
        <dbReference type="SAM" id="MobiDB-lite"/>
    </source>
</evidence>
<keyword evidence="3" id="KW-1185">Reference proteome</keyword>
<evidence type="ECO:0008006" key="4">
    <source>
        <dbReference type="Google" id="ProtNLM"/>
    </source>
</evidence>
<dbReference type="AlphaFoldDB" id="A0A0M0K6A4"/>
<proteinExistence type="predicted"/>